<accession>A0ABR9KBU5</accession>
<dbReference type="InterPro" id="IPR013087">
    <property type="entry name" value="Znf_C2H2_type"/>
</dbReference>
<dbReference type="PROSITE" id="PS00028">
    <property type="entry name" value="ZINC_FINGER_C2H2_1"/>
    <property type="match status" value="1"/>
</dbReference>
<reference evidence="4 5" key="1">
    <citation type="submission" date="2020-10" db="EMBL/GenBank/DDBJ databases">
        <title>Sequencing the genomes of 1000 actinobacteria strains.</title>
        <authorList>
            <person name="Klenk H.-P."/>
        </authorList>
    </citation>
    <scope>NUCLEOTIDE SEQUENCE [LARGE SCALE GENOMIC DNA]</scope>
    <source>
        <strain evidence="4 5">DSM 43748</strain>
    </source>
</reference>
<proteinExistence type="predicted"/>
<protein>
    <recommendedName>
        <fullName evidence="3">C2H2-type domain-containing protein</fullName>
    </recommendedName>
</protein>
<dbReference type="Gene3D" id="1.20.5.320">
    <property type="entry name" value="6-Phosphogluconate Dehydrogenase, domain 3"/>
    <property type="match status" value="1"/>
</dbReference>
<feature type="compositionally biased region" description="Low complexity" evidence="1">
    <location>
        <begin position="87"/>
        <end position="96"/>
    </location>
</feature>
<feature type="domain" description="C2H2-type" evidence="3">
    <location>
        <begin position="59"/>
        <end position="82"/>
    </location>
</feature>
<dbReference type="EMBL" id="JADBEF010000001">
    <property type="protein sequence ID" value="MBE1559479.1"/>
    <property type="molecule type" value="Genomic_DNA"/>
</dbReference>
<evidence type="ECO:0000313" key="5">
    <source>
        <dbReference type="Proteomes" id="UP000661607"/>
    </source>
</evidence>
<keyword evidence="2" id="KW-0732">Signal</keyword>
<evidence type="ECO:0000256" key="1">
    <source>
        <dbReference type="SAM" id="MobiDB-lite"/>
    </source>
</evidence>
<dbReference type="Proteomes" id="UP000661607">
    <property type="component" value="Unassembled WGS sequence"/>
</dbReference>
<gene>
    <name evidence="4" type="ORF">H4W81_002258</name>
</gene>
<organism evidence="4 5">
    <name type="scientific">Nonomuraea africana</name>
    <dbReference type="NCBI Taxonomy" id="46171"/>
    <lineage>
        <taxon>Bacteria</taxon>
        <taxon>Bacillati</taxon>
        <taxon>Actinomycetota</taxon>
        <taxon>Actinomycetes</taxon>
        <taxon>Streptosporangiales</taxon>
        <taxon>Streptosporangiaceae</taxon>
        <taxon>Nonomuraea</taxon>
    </lineage>
</organism>
<feature type="signal peptide" evidence="2">
    <location>
        <begin position="1"/>
        <end position="31"/>
    </location>
</feature>
<comment type="caution">
    <text evidence="4">The sequence shown here is derived from an EMBL/GenBank/DDBJ whole genome shotgun (WGS) entry which is preliminary data.</text>
</comment>
<evidence type="ECO:0000256" key="2">
    <source>
        <dbReference type="SAM" id="SignalP"/>
    </source>
</evidence>
<keyword evidence="5" id="KW-1185">Reference proteome</keyword>
<dbReference type="RefSeq" id="WP_192781464.1">
    <property type="nucleotide sequence ID" value="NZ_BAAASY010000001.1"/>
</dbReference>
<feature type="region of interest" description="Disordered" evidence="1">
    <location>
        <begin position="79"/>
        <end position="112"/>
    </location>
</feature>
<evidence type="ECO:0000313" key="4">
    <source>
        <dbReference type="EMBL" id="MBE1559479.1"/>
    </source>
</evidence>
<feature type="chain" id="PRO_5047170652" description="C2H2-type domain-containing protein" evidence="2">
    <location>
        <begin position="32"/>
        <end position="221"/>
    </location>
</feature>
<sequence length="221" mass="23639">MTIETTLPRRGARVRKLALATLFTTALLVPAGQAMGEASSQSMANRPALPAGEKPLLRCHGHHCGGFFHHRRCCHHHHHGHHDCKCPPGARGPQGPRGERGERGPAGPSASVDSVFREITKYVGFASGGRTFIIVDDPRRTPRQHDLSSVEGHPANVVGVSVAVQGPDIHVTVRSDTGQILQARCTVAPEPGTGPNPAWPENCEHEVNGEIEGFRLLSPSA</sequence>
<name>A0ABR9KBU5_9ACTN</name>
<evidence type="ECO:0000259" key="3">
    <source>
        <dbReference type="PROSITE" id="PS00028"/>
    </source>
</evidence>